<dbReference type="PATRIC" id="fig|1308866.3.peg.395"/>
<dbReference type="STRING" id="1308866.J416_01949"/>
<reference evidence="2 3" key="1">
    <citation type="submission" date="2013-03" db="EMBL/GenBank/DDBJ databases">
        <title>Draft genome sequence of Gracibacillus halophilus YIM-C55.5, a moderately halophilic and thermophilic organism from the Xiaochaidamu salt lake.</title>
        <authorList>
            <person name="Sugumar T."/>
            <person name="Polireddy D.R."/>
            <person name="Antony A."/>
            <person name="Madhava Y.R."/>
            <person name="Sivakumar N."/>
        </authorList>
    </citation>
    <scope>NUCLEOTIDE SEQUENCE [LARGE SCALE GENOMIC DNA]</scope>
    <source>
        <strain evidence="2 3">YIM-C55.5</strain>
    </source>
</reference>
<comment type="caution">
    <text evidence="2">The sequence shown here is derived from an EMBL/GenBank/DDBJ whole genome shotgun (WGS) entry which is preliminary data.</text>
</comment>
<dbReference type="Pfam" id="PF07872">
    <property type="entry name" value="DUF1659"/>
    <property type="match status" value="1"/>
</dbReference>
<feature type="domain" description="DUF1659" evidence="1">
    <location>
        <begin position="2"/>
        <end position="71"/>
    </location>
</feature>
<gene>
    <name evidence="2" type="ORF">J416_01949</name>
</gene>
<evidence type="ECO:0000313" key="3">
    <source>
        <dbReference type="Proteomes" id="UP000012283"/>
    </source>
</evidence>
<dbReference type="InterPro" id="IPR012454">
    <property type="entry name" value="DUF1659"/>
</dbReference>
<proteinExistence type="predicted"/>
<dbReference type="OrthoDB" id="48766at2"/>
<protein>
    <recommendedName>
        <fullName evidence="1">DUF1659 domain-containing protein</fullName>
    </recommendedName>
</protein>
<keyword evidence="3" id="KW-1185">Reference proteome</keyword>
<dbReference type="RefSeq" id="WP_003463570.1">
    <property type="nucleotide sequence ID" value="NZ_APML01000006.1"/>
</dbReference>
<organism evidence="2 3">
    <name type="scientific">Gracilibacillus halophilus YIM-C55.5</name>
    <dbReference type="NCBI Taxonomy" id="1308866"/>
    <lineage>
        <taxon>Bacteria</taxon>
        <taxon>Bacillati</taxon>
        <taxon>Bacillota</taxon>
        <taxon>Bacilli</taxon>
        <taxon>Bacillales</taxon>
        <taxon>Bacillaceae</taxon>
        <taxon>Gracilibacillus</taxon>
    </lineage>
</organism>
<evidence type="ECO:0000259" key="1">
    <source>
        <dbReference type="Pfam" id="PF07872"/>
    </source>
</evidence>
<dbReference type="Proteomes" id="UP000012283">
    <property type="component" value="Unassembled WGS sequence"/>
</dbReference>
<dbReference type="EMBL" id="APML01000006">
    <property type="protein sequence ID" value="ENH98088.1"/>
    <property type="molecule type" value="Genomic_DNA"/>
</dbReference>
<dbReference type="AlphaFoldDB" id="N4WCV2"/>
<evidence type="ECO:0000313" key="2">
    <source>
        <dbReference type="EMBL" id="ENH98088.1"/>
    </source>
</evidence>
<sequence>MAVTERTNSRLQLVFENGVDPVSGDTVYATRSFNNVKLDATADQLFAITEVLTPLQNRTLNKIERDDTELIMADE</sequence>
<accession>N4WCV2</accession>
<name>N4WCV2_9BACI</name>
<dbReference type="eggNOG" id="ENOG5033AHG">
    <property type="taxonomic scope" value="Bacteria"/>
</dbReference>